<evidence type="ECO:0000256" key="4">
    <source>
        <dbReference type="PIRSR" id="PIRSR001227-1"/>
    </source>
</evidence>
<dbReference type="InterPro" id="IPR014395">
    <property type="entry name" value="Pen/GL7ACA/AHL_acylase"/>
</dbReference>
<dbReference type="InterPro" id="IPR043146">
    <property type="entry name" value="Penicillin_amidase_N_B-knob"/>
</dbReference>
<dbReference type="PIRSF" id="PIRSF001227">
    <property type="entry name" value="Pen_acylase"/>
    <property type="match status" value="1"/>
</dbReference>
<dbReference type="GO" id="GO:0046872">
    <property type="term" value="F:metal ion binding"/>
    <property type="evidence" value="ECO:0007669"/>
    <property type="project" value="UniProtKB-KW"/>
</dbReference>
<evidence type="ECO:0000256" key="2">
    <source>
        <dbReference type="ARBA" id="ARBA00022801"/>
    </source>
</evidence>
<dbReference type="Gene3D" id="2.30.120.10">
    <property type="match status" value="1"/>
</dbReference>
<comment type="caution">
    <text evidence="7">The sequence shown here is derived from an EMBL/GenBank/DDBJ whole genome shotgun (WGS) entry which is preliminary data.</text>
</comment>
<proteinExistence type="inferred from homology"/>
<evidence type="ECO:0000256" key="5">
    <source>
        <dbReference type="PIRSR" id="PIRSR001227-2"/>
    </source>
</evidence>
<gene>
    <name evidence="7" type="ORF">I4J89_23160</name>
</gene>
<keyword evidence="6" id="KW-0732">Signal</keyword>
<evidence type="ECO:0000256" key="6">
    <source>
        <dbReference type="SAM" id="SignalP"/>
    </source>
</evidence>
<dbReference type="Pfam" id="PF01804">
    <property type="entry name" value="Penicil_amidase"/>
    <property type="match status" value="1"/>
</dbReference>
<dbReference type="SUPFAM" id="SSF56235">
    <property type="entry name" value="N-terminal nucleophile aminohydrolases (Ntn hydrolases)"/>
    <property type="match status" value="1"/>
</dbReference>
<dbReference type="PANTHER" id="PTHR34218:SF4">
    <property type="entry name" value="ACYL-HOMOSERINE LACTONE ACYLASE QUIP"/>
    <property type="match status" value="1"/>
</dbReference>
<keyword evidence="8" id="KW-1185">Reference proteome</keyword>
<dbReference type="PANTHER" id="PTHR34218">
    <property type="entry name" value="PEPTIDASE S45 PENICILLIN AMIDASE"/>
    <property type="match status" value="1"/>
</dbReference>
<evidence type="ECO:0000256" key="3">
    <source>
        <dbReference type="ARBA" id="ARBA00023145"/>
    </source>
</evidence>
<dbReference type="Gene3D" id="1.10.439.10">
    <property type="entry name" value="Penicillin Amidohydrolase, domain 1"/>
    <property type="match status" value="1"/>
</dbReference>
<feature type="chain" id="PRO_5037610594" evidence="6">
    <location>
        <begin position="27"/>
        <end position="888"/>
    </location>
</feature>
<dbReference type="Proteomes" id="UP000598146">
    <property type="component" value="Unassembled WGS sequence"/>
</dbReference>
<evidence type="ECO:0000313" key="8">
    <source>
        <dbReference type="Proteomes" id="UP000598146"/>
    </source>
</evidence>
<dbReference type="Gene3D" id="1.10.1400.10">
    <property type="match status" value="1"/>
</dbReference>
<keyword evidence="3" id="KW-0865">Zymogen</keyword>
<dbReference type="Gene3D" id="3.60.20.10">
    <property type="entry name" value="Glutamine Phosphoribosylpyrophosphate, subunit 1, domain 1"/>
    <property type="match status" value="1"/>
</dbReference>
<dbReference type="InterPro" id="IPR029055">
    <property type="entry name" value="Ntn_hydrolases_N"/>
</dbReference>
<name>A0A931CC10_9ACTN</name>
<feature type="active site" description="Nucleophile" evidence="4">
    <location>
        <position position="244"/>
    </location>
</feature>
<keyword evidence="5" id="KW-0106">Calcium</keyword>
<sequence>MRLALLTAGLMAAGTLVALPAGPAHAAASVVRDADGVPHIKAASAKDLFYMQGWVHAQDRLFQMDVTRRRASGTLAELLGRGSLAGDQQMRPMGLRRTAEKSLPLLSPQTQDALRAYAAGVNAWTSRNRLPGQYAAVQVSKIPPWTPVDSLVVNKALAFTLSFDLDIDRTTNVQAYDAAGLDGHTAVFGDLFPFAPFAEASPVIDSTAVKTRTTPTGLAADYLERARQAPMITAALDRSGDRGSNSWVIGGEHTATGRPILASDPHLSLETPATFHPITLEGGGFDVQGDSLPGTPFIVLGQNRDITYAATQHFADVTDTYIEKIEKDPASPSGLSTVYQGKREPVVAIEETFRVNPRTPGKLDVLDAEPPGRTLIVPRRNNGPLLSVDDQAGTGLSVQYTGFSPTTELEAFRRLNPARDVDDFGEAIQHFDVGAQHFVYADRKGTIAYFTNAEVPIREDLQAGEVKGNPPYLLRDGTGGNEWLPVTNRQPNQSLPYEILPFSELPKVINPPAGFIVSANNDPTANTFDNDMLNQLRPGGGISYLAFFHNGFRARRITDMVRAAIRKGPVTAADVRAMQADTTALDGQYFTPLVAQALQRARTSKVPSLAELASDKRIVEAAGRLARWRHTYPTGIPQGYDASDRDGKLSTPSQQEIDESVAATIYALWRGRFVVNTLDQHVQRISPKLPVADAQSVIAVRRLLDDFGTRKGVGRSGIDFFAVPGIADPADRRDFLILKSLGDALTLAASDNFKAAYANSTRQSDYRWGKLHRITLTSPLGAPYTIPSDGNRFTSPLPGLPGIPVDGGFNVPDVSSHPVRADAPDRFTISLIPARRFVASATASGWTTVNSMPGGASEQLGGRFEQNLLPRWLTNDTYPLRRFPTAAG</sequence>
<dbReference type="InterPro" id="IPR023343">
    <property type="entry name" value="Penicillin_amidase_dom1"/>
</dbReference>
<keyword evidence="5" id="KW-0479">Metal-binding</keyword>
<keyword evidence="2" id="KW-0378">Hydrolase</keyword>
<dbReference type="RefSeq" id="WP_196416144.1">
    <property type="nucleotide sequence ID" value="NZ_JADQTO010000011.1"/>
</dbReference>
<accession>A0A931CC10</accession>
<dbReference type="EMBL" id="JADQTO010000011">
    <property type="protein sequence ID" value="MBG0564353.1"/>
    <property type="molecule type" value="Genomic_DNA"/>
</dbReference>
<feature type="binding site" evidence="5">
    <location>
        <position position="319"/>
    </location>
    <ligand>
        <name>Ca(2+)</name>
        <dbReference type="ChEBI" id="CHEBI:29108"/>
    </ligand>
</feature>
<dbReference type="AlphaFoldDB" id="A0A931CC10"/>
<dbReference type="InterPro" id="IPR043147">
    <property type="entry name" value="Penicillin_amidase_A-knob"/>
</dbReference>
<evidence type="ECO:0000313" key="7">
    <source>
        <dbReference type="EMBL" id="MBG0564353.1"/>
    </source>
</evidence>
<feature type="signal peptide" evidence="6">
    <location>
        <begin position="1"/>
        <end position="26"/>
    </location>
</feature>
<comment type="similarity">
    <text evidence="1">Belongs to the peptidase S45 family.</text>
</comment>
<dbReference type="GO" id="GO:0016811">
    <property type="term" value="F:hydrolase activity, acting on carbon-nitrogen (but not peptide) bonds, in linear amides"/>
    <property type="evidence" value="ECO:0007669"/>
    <property type="project" value="InterPro"/>
</dbReference>
<protein>
    <submittedName>
        <fullName evidence="7">Penicillin acylase family protein</fullName>
    </submittedName>
</protein>
<feature type="binding site" evidence="5">
    <location>
        <position position="316"/>
    </location>
    <ligand>
        <name>Ca(2+)</name>
        <dbReference type="ChEBI" id="CHEBI:29108"/>
    </ligand>
</feature>
<dbReference type="GO" id="GO:0017000">
    <property type="term" value="P:antibiotic biosynthetic process"/>
    <property type="evidence" value="ECO:0007669"/>
    <property type="project" value="InterPro"/>
</dbReference>
<comment type="cofactor">
    <cofactor evidence="5">
        <name>Ca(2+)</name>
        <dbReference type="ChEBI" id="CHEBI:29108"/>
    </cofactor>
    <text evidence="5">Binds 1 Ca(2+) ion per dimer.</text>
</comment>
<reference evidence="7" key="1">
    <citation type="submission" date="2020-11" db="EMBL/GenBank/DDBJ databases">
        <title>Isolation and identification of active actinomycetes.</title>
        <authorList>
            <person name="Sun X."/>
        </authorList>
    </citation>
    <scope>NUCLEOTIDE SEQUENCE</scope>
    <source>
        <strain evidence="7">NEAU-A11</strain>
    </source>
</reference>
<organism evidence="7 8">
    <name type="scientific">Actinoplanes aureus</name>
    <dbReference type="NCBI Taxonomy" id="2792083"/>
    <lineage>
        <taxon>Bacteria</taxon>
        <taxon>Bacillati</taxon>
        <taxon>Actinomycetota</taxon>
        <taxon>Actinomycetes</taxon>
        <taxon>Micromonosporales</taxon>
        <taxon>Micromonosporaceae</taxon>
        <taxon>Actinoplanes</taxon>
    </lineage>
</organism>
<feature type="binding site" evidence="5">
    <location>
        <position position="531"/>
    </location>
    <ligand>
        <name>Ca(2+)</name>
        <dbReference type="ChEBI" id="CHEBI:29108"/>
    </ligand>
</feature>
<dbReference type="InterPro" id="IPR002692">
    <property type="entry name" value="S45"/>
</dbReference>
<evidence type="ECO:0000256" key="1">
    <source>
        <dbReference type="ARBA" id="ARBA00006586"/>
    </source>
</evidence>